<organism evidence="7">
    <name type="scientific">Metarhizium acridum (strain CQMa 102)</name>
    <dbReference type="NCBI Taxonomy" id="655827"/>
    <lineage>
        <taxon>Eukaryota</taxon>
        <taxon>Fungi</taxon>
        <taxon>Dikarya</taxon>
        <taxon>Ascomycota</taxon>
        <taxon>Pezizomycotina</taxon>
        <taxon>Sordariomycetes</taxon>
        <taxon>Hypocreomycetidae</taxon>
        <taxon>Hypocreales</taxon>
        <taxon>Clavicipitaceae</taxon>
        <taxon>Metarhizium</taxon>
    </lineage>
</organism>
<evidence type="ECO:0000313" key="6">
    <source>
        <dbReference type="EMBL" id="EFY89694.1"/>
    </source>
</evidence>
<dbReference type="GO" id="GO:0004848">
    <property type="term" value="F:ureidoglycolate hydrolase activity"/>
    <property type="evidence" value="ECO:0007669"/>
    <property type="project" value="InterPro"/>
</dbReference>
<dbReference type="HOGENOM" id="CLU_650665_0_0_1"/>
<feature type="region of interest" description="Disordered" evidence="5">
    <location>
        <begin position="101"/>
        <end position="124"/>
    </location>
</feature>
<dbReference type="GO" id="GO:0006144">
    <property type="term" value="P:purine nucleobase metabolic process"/>
    <property type="evidence" value="ECO:0007669"/>
    <property type="project" value="UniProtKB-KW"/>
</dbReference>
<dbReference type="AlphaFoldDB" id="E9E399"/>
<dbReference type="STRING" id="655827.E9E399"/>
<keyword evidence="3" id="KW-0456">Lyase</keyword>
<dbReference type="InterPro" id="IPR011051">
    <property type="entry name" value="RmlC_Cupin_sf"/>
</dbReference>
<dbReference type="InParanoid" id="E9E399"/>
<name>E9E399_METAQ</name>
<dbReference type="InterPro" id="IPR007247">
    <property type="entry name" value="Ureidogly_lyase"/>
</dbReference>
<reference evidence="6 7" key="1">
    <citation type="journal article" date="2011" name="PLoS Genet.">
        <title>Genome sequencing and comparative transcriptomics of the model entomopathogenic fungi Metarhizium anisopliae and M. acridum.</title>
        <authorList>
            <person name="Gao Q."/>
            <person name="Jin K."/>
            <person name="Ying S.H."/>
            <person name="Zhang Y."/>
            <person name="Xiao G."/>
            <person name="Shang Y."/>
            <person name="Duan Z."/>
            <person name="Hu X."/>
            <person name="Xie X.Q."/>
            <person name="Zhou G."/>
            <person name="Peng G."/>
            <person name="Luo Z."/>
            <person name="Huang W."/>
            <person name="Wang B."/>
            <person name="Fang W."/>
            <person name="Wang S."/>
            <person name="Zhong Y."/>
            <person name="Ma L.J."/>
            <person name="St Leger R.J."/>
            <person name="Zhao G.P."/>
            <person name="Pei Y."/>
            <person name="Feng M.G."/>
            <person name="Xia Y."/>
            <person name="Wang C."/>
        </authorList>
    </citation>
    <scope>NUCLEOTIDE SEQUENCE [LARGE SCALE GENOMIC DNA]</scope>
    <source>
        <strain evidence="6 7">CQMa 102</strain>
    </source>
</reference>
<dbReference type="Proteomes" id="UP000002499">
    <property type="component" value="Unassembled WGS sequence"/>
</dbReference>
<dbReference type="PANTHER" id="PTHR21221">
    <property type="entry name" value="UREIDOGLYCOLATE HYDROLASE"/>
    <property type="match status" value="1"/>
</dbReference>
<dbReference type="GO" id="GO:0050385">
    <property type="term" value="F:ureidoglycolate lyase activity"/>
    <property type="evidence" value="ECO:0007669"/>
    <property type="project" value="UniProtKB-EC"/>
</dbReference>
<dbReference type="eggNOG" id="ENOG502S1JQ">
    <property type="taxonomic scope" value="Eukaryota"/>
</dbReference>
<dbReference type="InterPro" id="IPR024060">
    <property type="entry name" value="Ureidoglycolate_lyase_dom_sf"/>
</dbReference>
<dbReference type="InterPro" id="IPR047233">
    <property type="entry name" value="UAH_cupin"/>
</dbReference>
<evidence type="ECO:0000256" key="1">
    <source>
        <dbReference type="ARBA" id="ARBA00011738"/>
    </source>
</evidence>
<dbReference type="CDD" id="cd20298">
    <property type="entry name" value="cupin_UAH"/>
    <property type="match status" value="1"/>
</dbReference>
<dbReference type="GO" id="GO:0000256">
    <property type="term" value="P:allantoin catabolic process"/>
    <property type="evidence" value="ECO:0007669"/>
    <property type="project" value="InterPro"/>
</dbReference>
<dbReference type="OrthoDB" id="10266039at2759"/>
<proteinExistence type="predicted"/>
<evidence type="ECO:0000256" key="5">
    <source>
        <dbReference type="SAM" id="MobiDB-lite"/>
    </source>
</evidence>
<dbReference type="EMBL" id="GL698497">
    <property type="protein sequence ID" value="EFY89694.1"/>
    <property type="molecule type" value="Genomic_DNA"/>
</dbReference>
<keyword evidence="2" id="KW-0659">Purine metabolism</keyword>
<evidence type="ECO:0000256" key="4">
    <source>
        <dbReference type="ARBA" id="ARBA00047684"/>
    </source>
</evidence>
<dbReference type="SUPFAM" id="SSF51182">
    <property type="entry name" value="RmlC-like cupins"/>
    <property type="match status" value="2"/>
</dbReference>
<gene>
    <name evidence="6" type="ORF">MAC_04347</name>
</gene>
<accession>E9E399</accession>
<dbReference type="Pfam" id="PF04115">
    <property type="entry name" value="Ureidogly_lyase"/>
    <property type="match status" value="2"/>
</dbReference>
<comment type="subunit">
    <text evidence="1">Homodimer.</text>
</comment>
<keyword evidence="6" id="KW-0378">Hydrolase</keyword>
<protein>
    <submittedName>
        <fullName evidence="6">Ureidoglycolate hydrolase, putative</fullName>
    </submittedName>
</protein>
<evidence type="ECO:0000256" key="3">
    <source>
        <dbReference type="ARBA" id="ARBA00023239"/>
    </source>
</evidence>
<sequence>MTLTIQVNDAIRVTAQPLTHEAFLPYGSVIANPRPDVHPSAFSSHSASLPSNAVSANQGHAIQYRNVSRVRNLYAQSPSGRADAVMSMFVCSARGLAKMETCPPTGAAGRPRGQTGPEPAPRDTPVLSMLQTTIRDVKWPSFLGWYFTERPRTVNRSSISTTSSPRHNSAGKTLHLPAAAMTLTIQVNDAIRVTAQPLTHEAFLPYGSVIANPRPDVHPSAFSSHSASLPSNAVSANQGHAIQYRNVSRVRNLYAQSPSGRADAVMSMFVCSARGLAPLDDTRDKFTVSLLERHPFTTQTFSPVSSTARRYLVIVAPSLAPSEADHHLPAPAGDDLPGRGLPDVRALRAFVATDAQAVTYGAGTWHAPMVALGPPGTTLDFVVSQFMSGVAVEDCQLVHFETSGREAPTLEVAVPRARLEKL</sequence>
<evidence type="ECO:0000256" key="2">
    <source>
        <dbReference type="ARBA" id="ARBA00022631"/>
    </source>
</evidence>
<keyword evidence="7" id="KW-1185">Reference proteome</keyword>
<comment type="catalytic activity">
    <reaction evidence="4">
        <text>(S)-ureidoglycolate = urea + glyoxylate</text>
        <dbReference type="Rhea" id="RHEA:11304"/>
        <dbReference type="ChEBI" id="CHEBI:16199"/>
        <dbReference type="ChEBI" id="CHEBI:36655"/>
        <dbReference type="ChEBI" id="CHEBI:57296"/>
        <dbReference type="EC" id="4.3.2.3"/>
    </reaction>
</comment>
<dbReference type="PANTHER" id="PTHR21221:SF1">
    <property type="entry name" value="UREIDOGLYCOLATE LYASE"/>
    <property type="match status" value="1"/>
</dbReference>
<dbReference type="Gene3D" id="2.60.120.480">
    <property type="entry name" value="Ureidoglycolate hydrolase"/>
    <property type="match status" value="2"/>
</dbReference>
<evidence type="ECO:0000313" key="7">
    <source>
        <dbReference type="Proteomes" id="UP000002499"/>
    </source>
</evidence>